<dbReference type="CDD" id="cd03794">
    <property type="entry name" value="GT4_WbuB-like"/>
    <property type="match status" value="1"/>
</dbReference>
<dbReference type="InterPro" id="IPR028098">
    <property type="entry name" value="Glyco_trans_4-like_N"/>
</dbReference>
<sequence length="661" mass="73634">MDLLRRSLRDMPNDSLLWMSYGNRLQSDGRFDPAYIAFNNAVEVDAGNFAALESFIAMAASRQEFSRVREVLTRLPEAIKGRPHRLLPSLDFSIPNRIDEAVDVVAREGDMIAQAVVELHRSDGQATLEDLDEVETAQARAIFCLARGRRAAAIETIRQLPEDKVPVTSLRLAIRRELARDQHDAAPGLLSEYLRARPDDAWAKNKLRVGKVRSDHQLAQSGFPFPPAAEIRSYSPQQNKVAYLLHNSLPYHSAGYSTRTHGLLSAVRQQGWDMVGVTRLGYPYDMPQYKELGPIQAIDIVNGVPYHRLSTEPGLEMKKPIQQYVDRYVERLKVFAEDEKPFLLHAASNHWNGLAAVSAALQLGLPSVYEVRGLWEVTRGSRDPEWASGGMYRFMARMEADAASNATHVLAITHALKSELIARGVDGEKITVVPNGVDSSRFRRRERDRELAQSLGINNKTVIGYVGSILDYEGLGLLIESAGKIASERDDFVVLLVGDGAELEKFRTEVEIAGLQHLFRFTGRVPHEEVERYYSLIDITPFPRLPLPVCEMVSPLKPFEAMSMEKAVVASDVAALAEIVRHGETGLLHEKGNADSLATALRQLLDNHELRSRLAVNGRRWVTEERQWSQLGRTISDIYESLGGRSSAPAVLTGAAALRVP</sequence>
<evidence type="ECO:0000313" key="6">
    <source>
        <dbReference type="EMBL" id="GAA4283363.1"/>
    </source>
</evidence>
<dbReference type="InterPro" id="IPR011990">
    <property type="entry name" value="TPR-like_helical_dom_sf"/>
</dbReference>
<dbReference type="Pfam" id="PF00534">
    <property type="entry name" value="Glycos_transf_1"/>
    <property type="match status" value="1"/>
</dbReference>
<comment type="caution">
    <text evidence="6">The sequence shown here is derived from an EMBL/GenBank/DDBJ whole genome shotgun (WGS) entry which is preliminary data.</text>
</comment>
<evidence type="ECO:0000256" key="1">
    <source>
        <dbReference type="ARBA" id="ARBA00021292"/>
    </source>
</evidence>
<evidence type="ECO:0000256" key="3">
    <source>
        <dbReference type="ARBA" id="ARBA00022679"/>
    </source>
</evidence>
<dbReference type="SUPFAM" id="SSF53756">
    <property type="entry name" value="UDP-Glycosyltransferase/glycogen phosphorylase"/>
    <property type="match status" value="1"/>
</dbReference>
<dbReference type="PANTHER" id="PTHR45947">
    <property type="entry name" value="SULFOQUINOVOSYL TRANSFERASE SQD2"/>
    <property type="match status" value="1"/>
</dbReference>
<feature type="domain" description="Glycosyl transferase family 1" evidence="4">
    <location>
        <begin position="450"/>
        <end position="621"/>
    </location>
</feature>
<dbReference type="InterPro" id="IPR001296">
    <property type="entry name" value="Glyco_trans_1"/>
</dbReference>
<dbReference type="Gene3D" id="3.40.50.2000">
    <property type="entry name" value="Glycogen Phosphorylase B"/>
    <property type="match status" value="2"/>
</dbReference>
<evidence type="ECO:0000259" key="4">
    <source>
        <dbReference type="Pfam" id="PF00534"/>
    </source>
</evidence>
<dbReference type="InterPro" id="IPR050194">
    <property type="entry name" value="Glycosyltransferase_grp1"/>
</dbReference>
<dbReference type="RefSeq" id="WP_236865428.1">
    <property type="nucleotide sequence ID" value="NZ_BAABAZ010000004.1"/>
</dbReference>
<dbReference type="PANTHER" id="PTHR45947:SF3">
    <property type="entry name" value="SULFOQUINOVOSYL TRANSFERASE SQD2"/>
    <property type="match status" value="1"/>
</dbReference>
<reference evidence="7" key="1">
    <citation type="journal article" date="2019" name="Int. J. Syst. Evol. Microbiol.">
        <title>The Global Catalogue of Microorganisms (GCM) 10K type strain sequencing project: providing services to taxonomists for standard genome sequencing and annotation.</title>
        <authorList>
            <consortium name="The Broad Institute Genomics Platform"/>
            <consortium name="The Broad Institute Genome Sequencing Center for Infectious Disease"/>
            <person name="Wu L."/>
            <person name="Ma J."/>
        </authorList>
    </citation>
    <scope>NUCLEOTIDE SEQUENCE [LARGE SCALE GENOMIC DNA]</scope>
    <source>
        <strain evidence="7">JCM 17458</strain>
    </source>
</reference>
<dbReference type="Gene3D" id="1.25.40.10">
    <property type="entry name" value="Tetratricopeptide repeat domain"/>
    <property type="match status" value="1"/>
</dbReference>
<dbReference type="SUPFAM" id="SSF48452">
    <property type="entry name" value="TPR-like"/>
    <property type="match status" value="2"/>
</dbReference>
<organism evidence="6 7">
    <name type="scientific">Brevibacterium daeguense</name>
    <dbReference type="NCBI Taxonomy" id="909936"/>
    <lineage>
        <taxon>Bacteria</taxon>
        <taxon>Bacillati</taxon>
        <taxon>Actinomycetota</taxon>
        <taxon>Actinomycetes</taxon>
        <taxon>Micrococcales</taxon>
        <taxon>Brevibacteriaceae</taxon>
        <taxon>Brevibacterium</taxon>
    </lineage>
</organism>
<proteinExistence type="predicted"/>
<keyword evidence="3" id="KW-0808">Transferase</keyword>
<evidence type="ECO:0000259" key="5">
    <source>
        <dbReference type="Pfam" id="PF13579"/>
    </source>
</evidence>
<evidence type="ECO:0000313" key="7">
    <source>
        <dbReference type="Proteomes" id="UP001501586"/>
    </source>
</evidence>
<name>A0ABP8EHB9_9MICO</name>
<accession>A0ABP8EHB9</accession>
<feature type="domain" description="Glycosyltransferase subfamily 4-like N-terminal" evidence="5">
    <location>
        <begin position="255"/>
        <end position="436"/>
    </location>
</feature>
<keyword evidence="7" id="KW-1185">Reference proteome</keyword>
<dbReference type="EMBL" id="BAABAZ010000004">
    <property type="protein sequence ID" value="GAA4283363.1"/>
    <property type="molecule type" value="Genomic_DNA"/>
</dbReference>
<dbReference type="Pfam" id="PF13579">
    <property type="entry name" value="Glyco_trans_4_4"/>
    <property type="match status" value="1"/>
</dbReference>
<gene>
    <name evidence="6" type="ORF">GCM10022261_08940</name>
</gene>
<evidence type="ECO:0000256" key="2">
    <source>
        <dbReference type="ARBA" id="ARBA00022676"/>
    </source>
</evidence>
<dbReference type="Proteomes" id="UP001501586">
    <property type="component" value="Unassembled WGS sequence"/>
</dbReference>
<protein>
    <recommendedName>
        <fullName evidence="1">D-inositol 3-phosphate glycosyltransferase</fullName>
    </recommendedName>
</protein>
<keyword evidence="2" id="KW-0328">Glycosyltransferase</keyword>